<dbReference type="InterPro" id="IPR000890">
    <property type="entry name" value="Aliphatic_acid_kin_short-chain"/>
</dbReference>
<comment type="catalytic activity">
    <reaction evidence="9">
        <text>acetate + ATP = acetyl phosphate + ADP</text>
        <dbReference type="Rhea" id="RHEA:11352"/>
        <dbReference type="ChEBI" id="CHEBI:22191"/>
        <dbReference type="ChEBI" id="CHEBI:30089"/>
        <dbReference type="ChEBI" id="CHEBI:30616"/>
        <dbReference type="ChEBI" id="CHEBI:456216"/>
        <dbReference type="EC" id="2.7.2.1"/>
    </reaction>
</comment>
<dbReference type="PANTHER" id="PTHR21060:SF21">
    <property type="entry name" value="ACETATE KINASE"/>
    <property type="match status" value="1"/>
</dbReference>
<evidence type="ECO:0000256" key="7">
    <source>
        <dbReference type="ARBA" id="ARBA00022840"/>
    </source>
</evidence>
<dbReference type="GO" id="GO:0008776">
    <property type="term" value="F:acetate kinase activity"/>
    <property type="evidence" value="ECO:0007669"/>
    <property type="project" value="UniProtKB-UniRule"/>
</dbReference>
<dbReference type="GO" id="GO:0000287">
    <property type="term" value="F:magnesium ion binding"/>
    <property type="evidence" value="ECO:0007669"/>
    <property type="project" value="UniProtKB-UniRule"/>
</dbReference>
<keyword evidence="2 9" id="KW-0963">Cytoplasm</keyword>
<keyword evidence="3 9" id="KW-0808">Transferase</keyword>
<evidence type="ECO:0000256" key="4">
    <source>
        <dbReference type="ARBA" id="ARBA00022723"/>
    </source>
</evidence>
<evidence type="ECO:0000313" key="12">
    <source>
        <dbReference type="Proteomes" id="UP000324974"/>
    </source>
</evidence>
<organism evidence="11 12">
    <name type="scientific">Limnoglobus roseus</name>
    <dbReference type="NCBI Taxonomy" id="2598579"/>
    <lineage>
        <taxon>Bacteria</taxon>
        <taxon>Pseudomonadati</taxon>
        <taxon>Planctomycetota</taxon>
        <taxon>Planctomycetia</taxon>
        <taxon>Gemmatales</taxon>
        <taxon>Gemmataceae</taxon>
        <taxon>Limnoglobus</taxon>
    </lineage>
</organism>
<feature type="binding site" evidence="9">
    <location>
        <position position="387"/>
    </location>
    <ligand>
        <name>Mg(2+)</name>
        <dbReference type="ChEBI" id="CHEBI:18420"/>
    </ligand>
</feature>
<evidence type="ECO:0000256" key="5">
    <source>
        <dbReference type="ARBA" id="ARBA00022741"/>
    </source>
</evidence>
<dbReference type="EC" id="2.7.2.1" evidence="9"/>
<comment type="cofactor">
    <cofactor evidence="9">
        <name>Mg(2+)</name>
        <dbReference type="ChEBI" id="CHEBI:18420"/>
    </cofactor>
    <cofactor evidence="9">
        <name>Mn(2+)</name>
        <dbReference type="ChEBI" id="CHEBI:29035"/>
    </cofactor>
    <text evidence="9">Mg(2+). Can also accept Mn(2+).</text>
</comment>
<name>A0A5C1AP44_9BACT</name>
<dbReference type="Proteomes" id="UP000324974">
    <property type="component" value="Chromosome"/>
</dbReference>
<dbReference type="PIRSF" id="PIRSF000722">
    <property type="entry name" value="Acetate_prop_kin"/>
    <property type="match status" value="1"/>
</dbReference>
<keyword evidence="8 9" id="KW-0460">Magnesium</keyword>
<keyword evidence="6 9" id="KW-0418">Kinase</keyword>
<feature type="binding site" evidence="9">
    <location>
        <begin position="336"/>
        <end position="340"/>
    </location>
    <ligand>
        <name>ATP</name>
        <dbReference type="ChEBI" id="CHEBI:30616"/>
    </ligand>
</feature>
<feature type="binding site" evidence="9">
    <location>
        <begin position="289"/>
        <end position="291"/>
    </location>
    <ligand>
        <name>ATP</name>
        <dbReference type="ChEBI" id="CHEBI:30616"/>
    </ligand>
</feature>
<evidence type="ECO:0000256" key="1">
    <source>
        <dbReference type="ARBA" id="ARBA00008748"/>
    </source>
</evidence>
<dbReference type="GO" id="GO:0006085">
    <property type="term" value="P:acetyl-CoA biosynthetic process"/>
    <property type="evidence" value="ECO:0007669"/>
    <property type="project" value="UniProtKB-UniRule"/>
</dbReference>
<dbReference type="PROSITE" id="PS01076">
    <property type="entry name" value="ACETATE_KINASE_2"/>
    <property type="match status" value="1"/>
</dbReference>
<evidence type="ECO:0000256" key="2">
    <source>
        <dbReference type="ARBA" id="ARBA00022490"/>
    </source>
</evidence>
<protein>
    <recommendedName>
        <fullName evidence="9">Acetate kinase</fullName>
        <ecNumber evidence="9">2.7.2.1</ecNumber>
    </recommendedName>
    <alternativeName>
        <fullName evidence="9">Acetokinase</fullName>
    </alternativeName>
</protein>
<feature type="binding site" evidence="9">
    <location>
        <position position="102"/>
    </location>
    <ligand>
        <name>substrate</name>
    </ligand>
</feature>
<evidence type="ECO:0000256" key="10">
    <source>
        <dbReference type="RuleBase" id="RU003835"/>
    </source>
</evidence>
<dbReference type="PRINTS" id="PR00471">
    <property type="entry name" value="ACETATEKNASE"/>
</dbReference>
<dbReference type="EMBL" id="CP042425">
    <property type="protein sequence ID" value="QEL20355.1"/>
    <property type="molecule type" value="Genomic_DNA"/>
</dbReference>
<dbReference type="InterPro" id="IPR043129">
    <property type="entry name" value="ATPase_NBD"/>
</dbReference>
<accession>A0A5C1AP44</accession>
<keyword evidence="5 9" id="KW-0547">Nucleotide-binding</keyword>
<comment type="pathway">
    <text evidence="9">Metabolic intermediate biosynthesis; acetyl-CoA biosynthesis; acetyl-CoA from acetate: step 1/2.</text>
</comment>
<dbReference type="AlphaFoldDB" id="A0A5C1AP44"/>
<evidence type="ECO:0000256" key="3">
    <source>
        <dbReference type="ARBA" id="ARBA00022679"/>
    </source>
</evidence>
<feature type="site" description="Transition state stabilizer" evidence="9">
    <location>
        <position position="187"/>
    </location>
</feature>
<gene>
    <name evidence="9" type="primary">ackA</name>
    <name evidence="11" type="ORF">PX52LOC_07448</name>
</gene>
<sequence>MDTPQHPPNERTSWGESVLTLNGGSSSIKFAVFARTGVSARLLAGAVERVGSPEAFLRATERGVEVDRKPITAKDPARAAEELIDWLEGQGVLDHVVAVGHRVVHGGPDHVEPRAIDAALVADLRRLVPLDPDHLPAEIALIEALIRRRPDLPQVACFDTAFHATLPPVAQRLPIPRRYGVRRFGFHGLSYAYLLEELRRTAGVAADGRVILAHLGSGASMAAVRDGVCIDTTMGFTPTGGLVMGTRTGDLDPGVLVHLLRTESLTADQLDHLVNHEAGLKGVSETSSDMRDLMAHEATDERAADAVALFCYQAKKFIGALAAALGGVNTLVFAGGIGENAHEVRARICDGLGFLGIDLSLADNATNAAVISSGAGDVVVRVIPTDEEVMIARTTARVLGLSFQHEDPTP</sequence>
<dbReference type="InterPro" id="IPR023865">
    <property type="entry name" value="Aliphatic_acid_kinase_CS"/>
</dbReference>
<feature type="binding site" evidence="9">
    <location>
        <position position="29"/>
    </location>
    <ligand>
        <name>ATP</name>
        <dbReference type="ChEBI" id="CHEBI:30616"/>
    </ligand>
</feature>
<dbReference type="PROSITE" id="PS01075">
    <property type="entry name" value="ACETATE_KINASE_1"/>
    <property type="match status" value="1"/>
</dbReference>
<feature type="site" description="Transition state stabilizer" evidence="9">
    <location>
        <position position="247"/>
    </location>
</feature>
<dbReference type="NCBIfam" id="TIGR00016">
    <property type="entry name" value="ackA"/>
    <property type="match status" value="1"/>
</dbReference>
<keyword evidence="7 9" id="KW-0067">ATP-binding</keyword>
<dbReference type="RefSeq" id="WP_149114663.1">
    <property type="nucleotide sequence ID" value="NZ_CP042425.1"/>
</dbReference>
<comment type="similarity">
    <text evidence="1 9 10">Belongs to the acetokinase family.</text>
</comment>
<evidence type="ECO:0000256" key="6">
    <source>
        <dbReference type="ARBA" id="ARBA00022777"/>
    </source>
</evidence>
<keyword evidence="4 9" id="KW-0479">Metal-binding</keyword>
<feature type="binding site" evidence="9">
    <location>
        <position position="22"/>
    </location>
    <ligand>
        <name>Mg(2+)</name>
        <dbReference type="ChEBI" id="CHEBI:18420"/>
    </ligand>
</feature>
<dbReference type="OrthoDB" id="9802453at2"/>
<reference evidence="12" key="1">
    <citation type="submission" date="2019-08" db="EMBL/GenBank/DDBJ databases">
        <title>Limnoglobus roseus gen. nov., sp. nov., a novel freshwater planctomycete with a giant genome from the family Gemmataceae.</title>
        <authorList>
            <person name="Kulichevskaya I.S."/>
            <person name="Naumoff D.G."/>
            <person name="Miroshnikov K."/>
            <person name="Ivanova A."/>
            <person name="Philippov D.A."/>
            <person name="Hakobyan A."/>
            <person name="Rijpstra I.C."/>
            <person name="Sinninghe Damste J.S."/>
            <person name="Liesack W."/>
            <person name="Dedysh S.N."/>
        </authorList>
    </citation>
    <scope>NUCLEOTIDE SEQUENCE [LARGE SCALE GENOMIC DNA]</scope>
    <source>
        <strain evidence="12">PX52</strain>
    </source>
</reference>
<dbReference type="GO" id="GO:0005829">
    <property type="term" value="C:cytosol"/>
    <property type="evidence" value="ECO:0007669"/>
    <property type="project" value="TreeGrafter"/>
</dbReference>
<comment type="subunit">
    <text evidence="9">Homodimer.</text>
</comment>
<evidence type="ECO:0000256" key="8">
    <source>
        <dbReference type="ARBA" id="ARBA00022842"/>
    </source>
</evidence>
<evidence type="ECO:0000313" key="11">
    <source>
        <dbReference type="EMBL" id="QEL20355.1"/>
    </source>
</evidence>
<comment type="function">
    <text evidence="9">Catalyzes the formation of acetyl phosphate from acetate and ATP. Can also catalyze the reverse reaction.</text>
</comment>
<proteinExistence type="inferred from homology"/>
<dbReference type="InterPro" id="IPR004372">
    <property type="entry name" value="Ac/propionate_kinase"/>
</dbReference>
<dbReference type="Pfam" id="PF00871">
    <property type="entry name" value="Acetate_kinase"/>
    <property type="match status" value="1"/>
</dbReference>
<dbReference type="Gene3D" id="3.30.420.40">
    <property type="match status" value="2"/>
</dbReference>
<dbReference type="KEGG" id="lrs:PX52LOC_07448"/>
<keyword evidence="12" id="KW-1185">Reference proteome</keyword>
<dbReference type="PANTHER" id="PTHR21060">
    <property type="entry name" value="ACETATE KINASE"/>
    <property type="match status" value="1"/>
</dbReference>
<feature type="active site" description="Proton donor/acceptor" evidence="9">
    <location>
        <position position="159"/>
    </location>
</feature>
<dbReference type="UniPathway" id="UPA00340">
    <property type="reaction ID" value="UER00458"/>
</dbReference>
<comment type="subcellular location">
    <subcellularLocation>
        <location evidence="9">Cytoplasm</location>
    </subcellularLocation>
</comment>
<dbReference type="SUPFAM" id="SSF53067">
    <property type="entry name" value="Actin-like ATPase domain"/>
    <property type="match status" value="2"/>
</dbReference>
<evidence type="ECO:0000256" key="9">
    <source>
        <dbReference type="HAMAP-Rule" id="MF_00020"/>
    </source>
</evidence>
<feature type="binding site" evidence="9">
    <location>
        <begin position="214"/>
        <end position="218"/>
    </location>
    <ligand>
        <name>ATP</name>
        <dbReference type="ChEBI" id="CHEBI:30616"/>
    </ligand>
</feature>
<dbReference type="GO" id="GO:0005524">
    <property type="term" value="F:ATP binding"/>
    <property type="evidence" value="ECO:0007669"/>
    <property type="project" value="UniProtKB-KW"/>
</dbReference>
<dbReference type="GO" id="GO:0006083">
    <property type="term" value="P:acetate metabolic process"/>
    <property type="evidence" value="ECO:0007669"/>
    <property type="project" value="TreeGrafter"/>
</dbReference>
<dbReference type="HAMAP" id="MF_00020">
    <property type="entry name" value="Acetate_kinase"/>
    <property type="match status" value="1"/>
</dbReference>